<name>A0A4E9ERT4_BRUMA</name>
<accession>A0A5S6PEQ1</accession>
<gene>
    <name evidence="1 3" type="primary">Bm17892</name>
    <name evidence="1" type="ORF">BM_BM17892</name>
</gene>
<organism evidence="1">
    <name type="scientific">Brugia malayi</name>
    <name type="common">Filarial nematode worm</name>
    <dbReference type="NCBI Taxonomy" id="6279"/>
    <lineage>
        <taxon>Eukaryota</taxon>
        <taxon>Metazoa</taxon>
        <taxon>Ecdysozoa</taxon>
        <taxon>Nematoda</taxon>
        <taxon>Chromadorea</taxon>
        <taxon>Rhabditida</taxon>
        <taxon>Spirurina</taxon>
        <taxon>Spiruromorpha</taxon>
        <taxon>Filarioidea</taxon>
        <taxon>Onchocercidae</taxon>
        <taxon>Brugia</taxon>
    </lineage>
</organism>
<dbReference type="RefSeq" id="XP_042929165.1">
    <property type="nucleotide sequence ID" value="XM_043073231.1"/>
</dbReference>
<accession>A0A4E9ERT4</accession>
<dbReference type="CTD" id="66059057"/>
<evidence type="ECO:0000313" key="3">
    <source>
        <dbReference type="WBParaSite" id="Bm17892.1"/>
    </source>
</evidence>
<reference evidence="2" key="1">
    <citation type="journal article" date="2007" name="Science">
        <title>Draft genome of the filarial nematode parasite Brugia malayi.</title>
        <authorList>
            <person name="Ghedin E."/>
            <person name="Wang S."/>
            <person name="Spiro D."/>
            <person name="Caler E."/>
            <person name="Zhao Q."/>
            <person name="Crabtree J."/>
            <person name="Allen J.E."/>
            <person name="Delcher A.L."/>
            <person name="Guiliano D.B."/>
            <person name="Miranda-Saavedra D."/>
            <person name="Angiuoli S.V."/>
            <person name="Creasy T."/>
            <person name="Amedeo P."/>
            <person name="Haas B."/>
            <person name="El-Sayed N.M."/>
            <person name="Wortman J.R."/>
            <person name="Feldblyum T."/>
            <person name="Tallon L."/>
            <person name="Schatz M."/>
            <person name="Shumway M."/>
            <person name="Koo H."/>
            <person name="Salzberg S.L."/>
            <person name="Schobel S."/>
            <person name="Pertea M."/>
            <person name="Pop M."/>
            <person name="White O."/>
            <person name="Barton G.J."/>
            <person name="Carlow C.K."/>
            <person name="Crawford M.J."/>
            <person name="Daub J."/>
            <person name="Dimmic M.W."/>
            <person name="Estes C.F."/>
            <person name="Foster J.M."/>
            <person name="Ganatra M."/>
            <person name="Gregory W.F."/>
            <person name="Johnson N.M."/>
            <person name="Jin J."/>
            <person name="Komuniecki R."/>
            <person name="Korf I."/>
            <person name="Kumar S."/>
            <person name="Laney S."/>
            <person name="Li B.W."/>
            <person name="Li W."/>
            <person name="Lindblom T.H."/>
            <person name="Lustigman S."/>
            <person name="Ma D."/>
            <person name="Maina C.V."/>
            <person name="Martin D.M."/>
            <person name="McCarter J.P."/>
            <person name="McReynolds L."/>
            <person name="Mitreva M."/>
            <person name="Nutman T.B."/>
            <person name="Parkinson J."/>
            <person name="Peregrin-Alvarez J.M."/>
            <person name="Poole C."/>
            <person name="Ren Q."/>
            <person name="Saunders L."/>
            <person name="Sluder A.E."/>
            <person name="Smith K."/>
            <person name="Stanke M."/>
            <person name="Unnasch T.R."/>
            <person name="Ware J."/>
            <person name="Wei A.D."/>
            <person name="Weil G."/>
            <person name="Williams D.J."/>
            <person name="Zhang Y."/>
            <person name="Williams S.A."/>
            <person name="Fraser-Liggett C."/>
            <person name="Slatko B."/>
            <person name="Blaxter M.L."/>
            <person name="Scott A.L."/>
        </authorList>
    </citation>
    <scope>NUCLEOTIDE SEQUENCE</scope>
    <source>
        <strain evidence="2">FR3</strain>
    </source>
</reference>
<dbReference type="GeneID" id="66059057"/>
<dbReference type="WBParaSite" id="Bm17892.1">
    <property type="protein sequence ID" value="Bm17892.1"/>
    <property type="gene ID" value="WBGene00269034"/>
</dbReference>
<proteinExistence type="predicted"/>
<dbReference type="AlphaFoldDB" id="A0A4E9ERT4"/>
<dbReference type="EMBL" id="CAAKNF010000196">
    <property type="protein sequence ID" value="VIO85996.1"/>
    <property type="molecule type" value="Genomic_DNA"/>
</dbReference>
<reference evidence="1" key="2">
    <citation type="submission" date="2019-04" db="EMBL/GenBank/DDBJ databases">
        <authorList>
            <person name="Howe K."/>
            <person name="Paulini M."/>
            <person name="Williams G."/>
        </authorList>
    </citation>
    <scope>NUCLEOTIDE SEQUENCE [LARGE SCALE GENOMIC DNA]</scope>
    <source>
        <strain evidence="1">FR3</strain>
    </source>
</reference>
<evidence type="ECO:0000313" key="2">
    <source>
        <dbReference type="Proteomes" id="UP000006672"/>
    </source>
</evidence>
<protein>
    <submittedName>
        <fullName evidence="3">Ovule protein</fullName>
    </submittedName>
</protein>
<dbReference type="KEGG" id="bmy:BM_BM17892"/>
<evidence type="ECO:0000313" key="1">
    <source>
        <dbReference type="EMBL" id="VIO85996.1"/>
    </source>
</evidence>
<keyword evidence="2" id="KW-1185">Reference proteome</keyword>
<reference evidence="3" key="3">
    <citation type="submission" date="2019-12" db="UniProtKB">
        <authorList>
            <consortium name="WormBaseParasite"/>
        </authorList>
    </citation>
    <scope>IDENTIFICATION</scope>
</reference>
<sequence>MMKFIIHVYFENSKNSKRIFGDLRLQFIKPYQLCIIIELDVRLYYLILFDYKIHPSAIAYQSYISSIDI</sequence>
<dbReference type="Proteomes" id="UP000006672">
    <property type="component" value="Unassembled WGS sequence"/>
</dbReference>